<dbReference type="OrthoDB" id="2995174at2759"/>
<reference evidence="1" key="1">
    <citation type="submission" date="2020-05" db="EMBL/GenBank/DDBJ databases">
        <title>Mycena genomes resolve the evolution of fungal bioluminescence.</title>
        <authorList>
            <person name="Tsai I.J."/>
        </authorList>
    </citation>
    <scope>NUCLEOTIDE SEQUENCE</scope>
    <source>
        <strain evidence="1">110903Hualien_Pintung</strain>
    </source>
</reference>
<comment type="caution">
    <text evidence="1">The sequence shown here is derived from an EMBL/GenBank/DDBJ whole genome shotgun (WGS) entry which is preliminary data.</text>
</comment>
<evidence type="ECO:0000313" key="2">
    <source>
        <dbReference type="Proteomes" id="UP000613580"/>
    </source>
</evidence>
<sequence length="287" mass="30857">MSDKASAQLTKTAASSNVAYVSVYYRLYAPDGPMLVKQPCVPGNSYIGRIAASSIPPPHTAETVKRRILANEGRKEDTTRIANRLIGVTASIFETVFEESALPAHAAVGIPGVSSGNWSLRGGVGRTAESPVAVVFENNEADYFHRVAAQHGGLSPTSVKSSDYLFYHLYTPDGEGVSKKPITTDKPAIGSIPKNFIPAPHSASTIRRCIAAQEDYIYAGAKVFKDIGDTQGYQIPDKQGYLWEQRRYVSREQHIDLGKADSVGTLDKPIVLVAEESKAAGSGCVVQ</sequence>
<evidence type="ECO:0000313" key="1">
    <source>
        <dbReference type="EMBL" id="KAF7288387.1"/>
    </source>
</evidence>
<protein>
    <submittedName>
        <fullName evidence="1">Uncharacterized protein</fullName>
    </submittedName>
</protein>
<keyword evidence="2" id="KW-1185">Reference proteome</keyword>
<dbReference type="Proteomes" id="UP000613580">
    <property type="component" value="Unassembled WGS sequence"/>
</dbReference>
<dbReference type="EMBL" id="JACAZE010000035">
    <property type="protein sequence ID" value="KAF7288387.1"/>
    <property type="molecule type" value="Genomic_DNA"/>
</dbReference>
<proteinExistence type="predicted"/>
<dbReference type="AlphaFoldDB" id="A0A8H6RY22"/>
<name>A0A8H6RY22_MYCCL</name>
<organism evidence="1 2">
    <name type="scientific">Mycena chlorophos</name>
    <name type="common">Agaric fungus</name>
    <name type="synonym">Agaricus chlorophos</name>
    <dbReference type="NCBI Taxonomy" id="658473"/>
    <lineage>
        <taxon>Eukaryota</taxon>
        <taxon>Fungi</taxon>
        <taxon>Dikarya</taxon>
        <taxon>Basidiomycota</taxon>
        <taxon>Agaricomycotina</taxon>
        <taxon>Agaricomycetes</taxon>
        <taxon>Agaricomycetidae</taxon>
        <taxon>Agaricales</taxon>
        <taxon>Marasmiineae</taxon>
        <taxon>Mycenaceae</taxon>
        <taxon>Mycena</taxon>
    </lineage>
</organism>
<accession>A0A8H6RY22</accession>
<gene>
    <name evidence="1" type="ORF">HMN09_01391000</name>
</gene>